<keyword evidence="2" id="KW-0407">Ion channel</keyword>
<feature type="domain" description="CCHC-type" evidence="4">
    <location>
        <begin position="718"/>
        <end position="733"/>
    </location>
</feature>
<evidence type="ECO:0000256" key="2">
    <source>
        <dbReference type="RuleBase" id="RU368044"/>
    </source>
</evidence>
<dbReference type="PANTHER" id="PTHR13715:SF102">
    <property type="entry name" value="INOSITOL 1,4,5-TRISPHOSPHATE RECEPTOR"/>
    <property type="match status" value="1"/>
</dbReference>
<dbReference type="Proteomes" id="UP000821866">
    <property type="component" value="Chromosome 7"/>
</dbReference>
<dbReference type="PANTHER" id="PTHR13715">
    <property type="entry name" value="RYANODINE RECEPTOR AND IP3 RECEPTOR"/>
    <property type="match status" value="1"/>
</dbReference>
<sequence length="807" mass="91892">MEDLADPRYAPYKHMCRLCYRILRLSQQDYRKNQEYIAKWFGFMQKQIGYDVLAEDTITALLHSNRKLLEKHITAAEIETFVSLVRQNRESRFLDYLSDLCISNKQAIPVTQELICKAVLSPHNADILIETRVVRSQVELEIEGGPPTLAVEEQVLLLWDSGREARSIVELAQDTECPSARATLDYYRHQLDLFSGMCLDRQYLAINSLSPHLDIELIHKCMADENLPYELRAAFCRLMLHMHVDRDPQELITPVKYARLWSDIPEQLSIQDYDANRHPDLGKEAVQRKFKPTITFVEDYLCNVVGHVWSFADREQKQAYLRVTCSQVVKLARELIYFGFYSFSDLLRLTKTLLNILDCVPEAAIANAQGSVLKSLGDVGTVVTNMVLGSNTLAKTPAPTPRKSAAEDTLVMDTKLKIIEILQFILNVRLDYRITGLLTIFKREFQQSHEKDDETIVVGEKGVDMERIGREAEAIFGGTEDLGDVDLDGEGGRTFLRVLLHLTMHDYPPLVSGALHLLFKHFTQRQEVLQAFKQVQLLVSASDVDNYKQIKADLDKLRNLVEKSELWVFKARDEDPDHDQELDKRLVLQECRRLEQAKARRVTHGITRLPNTAATSSCDDSVRPVPRCDNLTRIIRREVEAAQPVATPFSTPDSSPTTISLIQAVVRQELSNVGLHPIQPVYSAEPFYCRPSAPRYGSNYSRQGNLSEWRTLDDKPICFNCRRVGHIARHCRNHWAPPARYGPPTQATSDHQSSSTFDFGSPMPTTSSDPAAPLTRPRYARSPSPARRQSRSPPQRRPASPTYSQRP</sequence>
<evidence type="ECO:0000313" key="5">
    <source>
        <dbReference type="EMBL" id="KAH8020581.1"/>
    </source>
</evidence>
<evidence type="ECO:0000256" key="1">
    <source>
        <dbReference type="PROSITE-ProRule" id="PRU00047"/>
    </source>
</evidence>
<dbReference type="PRINTS" id="PR00779">
    <property type="entry name" value="INSP3RECEPTR"/>
</dbReference>
<keyword evidence="2" id="KW-0256">Endoplasmic reticulum</keyword>
<dbReference type="GO" id="GO:0005789">
    <property type="term" value="C:endoplasmic reticulum membrane"/>
    <property type="evidence" value="ECO:0007669"/>
    <property type="project" value="UniProtKB-SubCell"/>
</dbReference>
<reference evidence="5" key="2">
    <citation type="submission" date="2021-09" db="EMBL/GenBank/DDBJ databases">
        <authorList>
            <person name="Jia N."/>
            <person name="Wang J."/>
            <person name="Shi W."/>
            <person name="Du L."/>
            <person name="Sun Y."/>
            <person name="Zhan W."/>
            <person name="Jiang J."/>
            <person name="Wang Q."/>
            <person name="Zhang B."/>
            <person name="Ji P."/>
            <person name="Sakyi L.B."/>
            <person name="Cui X."/>
            <person name="Yuan T."/>
            <person name="Jiang B."/>
            <person name="Yang W."/>
            <person name="Lam T.T.-Y."/>
            <person name="Chang Q."/>
            <person name="Ding S."/>
            <person name="Wang X."/>
            <person name="Zhu J."/>
            <person name="Ruan X."/>
            <person name="Zhao L."/>
            <person name="Wei J."/>
            <person name="Que T."/>
            <person name="Du C."/>
            <person name="Cheng J."/>
            <person name="Dai P."/>
            <person name="Han X."/>
            <person name="Huang E."/>
            <person name="Gao Y."/>
            <person name="Liu J."/>
            <person name="Shao H."/>
            <person name="Ye R."/>
            <person name="Li L."/>
            <person name="Wei W."/>
            <person name="Wang X."/>
            <person name="Wang C."/>
            <person name="Huo Q."/>
            <person name="Li W."/>
            <person name="Guo W."/>
            <person name="Chen H."/>
            <person name="Chen S."/>
            <person name="Zhou L."/>
            <person name="Zhou L."/>
            <person name="Ni X."/>
            <person name="Tian J."/>
            <person name="Zhou Y."/>
            <person name="Sheng Y."/>
            <person name="Liu T."/>
            <person name="Pan Y."/>
            <person name="Xia L."/>
            <person name="Li J."/>
            <person name="Zhao F."/>
            <person name="Cao W."/>
        </authorList>
    </citation>
    <scope>NUCLEOTIDE SEQUENCE</scope>
    <source>
        <strain evidence="5">Rmic-2018</strain>
        <tissue evidence="5">Larvae</tissue>
    </source>
</reference>
<evidence type="ECO:0000313" key="6">
    <source>
        <dbReference type="Proteomes" id="UP000821866"/>
    </source>
</evidence>
<keyword evidence="1" id="KW-0863">Zinc-finger</keyword>
<accession>A0A9J6DEP5</accession>
<dbReference type="SMART" id="SM00343">
    <property type="entry name" value="ZnF_C2HC"/>
    <property type="match status" value="1"/>
</dbReference>
<dbReference type="GO" id="GO:0005886">
    <property type="term" value="C:plasma membrane"/>
    <property type="evidence" value="ECO:0007669"/>
    <property type="project" value="TreeGrafter"/>
</dbReference>
<comment type="function">
    <text evidence="2">Receptor for inositol 1,4,5-trisphosphate, a second messenger that mediates the release of intracellular calcium.</text>
</comment>
<dbReference type="InterPro" id="IPR001878">
    <property type="entry name" value="Znf_CCHC"/>
</dbReference>
<comment type="similarity">
    <text evidence="2">Belongs to the InsP3 receptor family.</text>
</comment>
<keyword evidence="6" id="KW-1185">Reference proteome</keyword>
<comment type="caution">
    <text evidence="5">The sequence shown here is derived from an EMBL/GenBank/DDBJ whole genome shotgun (WGS) entry which is preliminary data.</text>
</comment>
<comment type="subunit">
    <text evidence="2">Homotetramer.</text>
</comment>
<keyword evidence="1" id="KW-0479">Metal-binding</keyword>
<keyword evidence="1" id="KW-0862">Zinc</keyword>
<dbReference type="GO" id="GO:0003676">
    <property type="term" value="F:nucleic acid binding"/>
    <property type="evidence" value="ECO:0007669"/>
    <property type="project" value="InterPro"/>
</dbReference>
<gene>
    <name evidence="5" type="ORF">HPB51_002530</name>
</gene>
<dbReference type="SUPFAM" id="SSF100909">
    <property type="entry name" value="IP3 receptor type 1 binding core, domain 2"/>
    <property type="match status" value="1"/>
</dbReference>
<dbReference type="InterPro" id="IPR000699">
    <property type="entry name" value="RIH_dom"/>
</dbReference>
<dbReference type="EMBL" id="JABSTU010000009">
    <property type="protein sequence ID" value="KAH8020581.1"/>
    <property type="molecule type" value="Genomic_DNA"/>
</dbReference>
<dbReference type="GO" id="GO:0005509">
    <property type="term" value="F:calcium ion binding"/>
    <property type="evidence" value="ECO:0007669"/>
    <property type="project" value="TreeGrafter"/>
</dbReference>
<keyword evidence="2" id="KW-0813">Transport</keyword>
<keyword evidence="2" id="KW-0109">Calcium transport</keyword>
<dbReference type="GO" id="GO:0070679">
    <property type="term" value="F:inositol 1,4,5 trisphosphate binding"/>
    <property type="evidence" value="ECO:0007669"/>
    <property type="project" value="UniProtKB-UniRule"/>
</dbReference>
<reference evidence="5" key="1">
    <citation type="journal article" date="2020" name="Cell">
        <title>Large-Scale Comparative Analyses of Tick Genomes Elucidate Their Genetic Diversity and Vector Capacities.</title>
        <authorList>
            <consortium name="Tick Genome and Microbiome Consortium (TIGMIC)"/>
            <person name="Jia N."/>
            <person name="Wang J."/>
            <person name="Shi W."/>
            <person name="Du L."/>
            <person name="Sun Y."/>
            <person name="Zhan W."/>
            <person name="Jiang J.F."/>
            <person name="Wang Q."/>
            <person name="Zhang B."/>
            <person name="Ji P."/>
            <person name="Bell-Sakyi L."/>
            <person name="Cui X.M."/>
            <person name="Yuan T.T."/>
            <person name="Jiang B.G."/>
            <person name="Yang W.F."/>
            <person name="Lam T.T."/>
            <person name="Chang Q.C."/>
            <person name="Ding S.J."/>
            <person name="Wang X.J."/>
            <person name="Zhu J.G."/>
            <person name="Ruan X.D."/>
            <person name="Zhao L."/>
            <person name="Wei J.T."/>
            <person name="Ye R.Z."/>
            <person name="Que T.C."/>
            <person name="Du C.H."/>
            <person name="Zhou Y.H."/>
            <person name="Cheng J.X."/>
            <person name="Dai P.F."/>
            <person name="Guo W.B."/>
            <person name="Han X.H."/>
            <person name="Huang E.J."/>
            <person name="Li L.F."/>
            <person name="Wei W."/>
            <person name="Gao Y.C."/>
            <person name="Liu J.Z."/>
            <person name="Shao H.Z."/>
            <person name="Wang X."/>
            <person name="Wang C.C."/>
            <person name="Yang T.C."/>
            <person name="Huo Q.B."/>
            <person name="Li W."/>
            <person name="Chen H.Y."/>
            <person name="Chen S.E."/>
            <person name="Zhou L.G."/>
            <person name="Ni X.B."/>
            <person name="Tian J.H."/>
            <person name="Sheng Y."/>
            <person name="Liu T."/>
            <person name="Pan Y.S."/>
            <person name="Xia L.Y."/>
            <person name="Li J."/>
            <person name="Zhao F."/>
            <person name="Cao W.C."/>
        </authorList>
    </citation>
    <scope>NUCLEOTIDE SEQUENCE</scope>
    <source>
        <strain evidence="5">Rmic-2018</strain>
    </source>
</reference>
<dbReference type="GO" id="GO:0035091">
    <property type="term" value="F:phosphatidylinositol binding"/>
    <property type="evidence" value="ECO:0007669"/>
    <property type="project" value="TreeGrafter"/>
</dbReference>
<dbReference type="GO" id="GO:0016529">
    <property type="term" value="C:sarcoplasmic reticulum"/>
    <property type="evidence" value="ECO:0007669"/>
    <property type="project" value="TreeGrafter"/>
</dbReference>
<keyword evidence="2" id="KW-0675">Receptor</keyword>
<dbReference type="VEuPathDB" id="VectorBase:LOC119174993"/>
<dbReference type="GO" id="GO:0008270">
    <property type="term" value="F:zinc ion binding"/>
    <property type="evidence" value="ECO:0007669"/>
    <property type="project" value="UniProtKB-KW"/>
</dbReference>
<organism evidence="5 6">
    <name type="scientific">Rhipicephalus microplus</name>
    <name type="common">Cattle tick</name>
    <name type="synonym">Boophilus microplus</name>
    <dbReference type="NCBI Taxonomy" id="6941"/>
    <lineage>
        <taxon>Eukaryota</taxon>
        <taxon>Metazoa</taxon>
        <taxon>Ecdysozoa</taxon>
        <taxon>Arthropoda</taxon>
        <taxon>Chelicerata</taxon>
        <taxon>Arachnida</taxon>
        <taxon>Acari</taxon>
        <taxon>Parasitiformes</taxon>
        <taxon>Ixodida</taxon>
        <taxon>Ixodoidea</taxon>
        <taxon>Ixodidae</taxon>
        <taxon>Rhipicephalinae</taxon>
        <taxon>Rhipicephalus</taxon>
        <taxon>Boophilus</taxon>
    </lineage>
</organism>
<name>A0A9J6DEP5_RHIMP</name>
<keyword evidence="2" id="KW-0406">Ion transport</keyword>
<evidence type="ECO:0000259" key="4">
    <source>
        <dbReference type="PROSITE" id="PS50158"/>
    </source>
</evidence>
<protein>
    <recommendedName>
        <fullName evidence="2">Inositol 1,4,5-trisphosphate receptor</fullName>
    </recommendedName>
</protein>
<dbReference type="Gene3D" id="1.25.10.30">
    <property type="entry name" value="IP3 receptor type 1 binding core, RIH domain"/>
    <property type="match status" value="1"/>
</dbReference>
<dbReference type="InterPro" id="IPR036875">
    <property type="entry name" value="Znf_CCHC_sf"/>
</dbReference>
<keyword evidence="2" id="KW-0107">Calcium channel</keyword>
<comment type="domain">
    <text evidence="2">The receptor contains a calcium channel in its C-terminal extremity. Its large N-terminal cytoplasmic region has the ligand-binding site in the N-terminus and modulatory sites in the middle portion immediately upstream of the channel region.</text>
</comment>
<dbReference type="GO" id="GO:0051209">
    <property type="term" value="P:release of sequestered calcium ion into cytosol"/>
    <property type="evidence" value="ECO:0007669"/>
    <property type="project" value="UniProtKB-UniRule"/>
</dbReference>
<dbReference type="SUPFAM" id="SSF57756">
    <property type="entry name" value="Retrovirus zinc finger-like domains"/>
    <property type="match status" value="1"/>
</dbReference>
<feature type="compositionally biased region" description="Polar residues" evidence="3">
    <location>
        <begin position="745"/>
        <end position="769"/>
    </location>
</feature>
<keyword evidence="2" id="KW-1071">Ligand-gated ion channel</keyword>
<dbReference type="InterPro" id="IPR000493">
    <property type="entry name" value="InsP3_rcpt"/>
</dbReference>
<dbReference type="AlphaFoldDB" id="A0A9J6DEP5"/>
<comment type="subcellular location">
    <subcellularLocation>
        <location evidence="2">Endoplasmic reticulum membrane</location>
        <topology evidence="2">Multi-pass membrane protein</topology>
    </subcellularLocation>
</comment>
<keyword evidence="2" id="KW-0106">Calcium</keyword>
<dbReference type="GO" id="GO:0030667">
    <property type="term" value="C:secretory granule membrane"/>
    <property type="evidence" value="ECO:0007669"/>
    <property type="project" value="TreeGrafter"/>
</dbReference>
<dbReference type="PROSITE" id="PS50158">
    <property type="entry name" value="ZF_CCHC"/>
    <property type="match status" value="1"/>
</dbReference>
<proteinExistence type="inferred from homology"/>
<feature type="compositionally biased region" description="Low complexity" evidence="3">
    <location>
        <begin position="776"/>
        <end position="801"/>
    </location>
</feature>
<dbReference type="Pfam" id="PF01365">
    <property type="entry name" value="RYDR_ITPR"/>
    <property type="match status" value="1"/>
</dbReference>
<dbReference type="InterPro" id="IPR035910">
    <property type="entry name" value="RyR/IP3R_RIH_dom_sf"/>
</dbReference>
<dbReference type="InterPro" id="IPR015925">
    <property type="entry name" value="Ryanodine_IP3_receptor"/>
</dbReference>
<feature type="region of interest" description="Disordered" evidence="3">
    <location>
        <begin position="741"/>
        <end position="807"/>
    </location>
</feature>
<evidence type="ECO:0000256" key="3">
    <source>
        <dbReference type="SAM" id="MobiDB-lite"/>
    </source>
</evidence>
<keyword evidence="2" id="KW-0472">Membrane</keyword>
<dbReference type="GO" id="GO:0005220">
    <property type="term" value="F:inositol 1,4,5-trisphosphate-gated calcium channel activity"/>
    <property type="evidence" value="ECO:0007669"/>
    <property type="project" value="UniProtKB-UniRule"/>
</dbReference>